<accession>A0A1M6L1Z7</accession>
<dbReference type="Proteomes" id="UP000184172">
    <property type="component" value="Unassembled WGS sequence"/>
</dbReference>
<protein>
    <recommendedName>
        <fullName evidence="3">Lipoprotein</fullName>
    </recommendedName>
</protein>
<dbReference type="PROSITE" id="PS51257">
    <property type="entry name" value="PROKAR_LIPOPROTEIN"/>
    <property type="match status" value="1"/>
</dbReference>
<gene>
    <name evidence="1" type="ORF">SAMN04487908_1223</name>
</gene>
<dbReference type="OrthoDB" id="1191413at2"/>
<evidence type="ECO:0000313" key="2">
    <source>
        <dbReference type="Proteomes" id="UP000184172"/>
    </source>
</evidence>
<dbReference type="EMBL" id="FQYV01000022">
    <property type="protein sequence ID" value="SHJ65193.1"/>
    <property type="molecule type" value="Genomic_DNA"/>
</dbReference>
<organism evidence="1 2">
    <name type="scientific">Aequorivita viscosa</name>
    <dbReference type="NCBI Taxonomy" id="797419"/>
    <lineage>
        <taxon>Bacteria</taxon>
        <taxon>Pseudomonadati</taxon>
        <taxon>Bacteroidota</taxon>
        <taxon>Flavobacteriia</taxon>
        <taxon>Flavobacteriales</taxon>
        <taxon>Flavobacteriaceae</taxon>
        <taxon>Aequorivita</taxon>
    </lineage>
</organism>
<dbReference type="AlphaFoldDB" id="A0A1M6L1Z7"/>
<name>A0A1M6L1Z7_9FLAO</name>
<dbReference type="RefSeq" id="WP_073220050.1">
    <property type="nucleotide sequence ID" value="NZ_FNNS01000021.1"/>
</dbReference>
<reference evidence="2" key="1">
    <citation type="submission" date="2016-11" db="EMBL/GenBank/DDBJ databases">
        <authorList>
            <person name="Varghese N."/>
            <person name="Submissions S."/>
        </authorList>
    </citation>
    <scope>NUCLEOTIDE SEQUENCE [LARGE SCALE GENOMIC DNA]</scope>
    <source>
        <strain evidence="2">DSM 26349</strain>
    </source>
</reference>
<evidence type="ECO:0008006" key="3">
    <source>
        <dbReference type="Google" id="ProtNLM"/>
    </source>
</evidence>
<keyword evidence="2" id="KW-1185">Reference proteome</keyword>
<sequence>MTRLLLFLFATATIFSCSTSQTIPENRRVSNCKKNFKNDFSKIEFHESFLNIDNKTEKVTEAKFFCLYSFLQTKKVMFDIYGKWNTESVLKGNHHPLLIWSSIPLLEDSSEKFIIITTGEENYNQETYASISILDENGRDALAVNSEYKSELIKIFSDLIRNTNHEDKEFYKVYLKQVSPKKWKKLYSTEAQ</sequence>
<evidence type="ECO:0000313" key="1">
    <source>
        <dbReference type="EMBL" id="SHJ65193.1"/>
    </source>
</evidence>
<dbReference type="STRING" id="797419.SAMN05216556_12164"/>
<proteinExistence type="predicted"/>